<gene>
    <name evidence="2" type="ORF">ACFOUR_08210</name>
</gene>
<sequence>MPPSSHRRALLAAAASGTTLLAGCSSLNPFADESTDVRSIDDITEDDGRTAWNVAAFGIEGDGETEVGQDVHDLLARVAEVGGGVVRFPPGRYLFERTPLIGDDTAIVGAGRATVFEGPRTDDEVGNALLSNRGYDEPGYGGASNWRVANVRLDSPRSNGIVPAHADGVRLENVHGDRIYHHHVDVVSSTGVTIDGFRATRGGESDSDAPVQFDTQPEGTAWNGVLDGEATSLVADNDTPTTRCRLRYFEIDAANEPDHGVHLHRGPFESIAISDGSVSGCEYTAIRADPDEPISDLRIANVSCIDNARGITLGHVEDGRRGLAIDAVTIRTDAKDVAGGSGLYVAGFDGATITNLRVEGPFQNSIIVDDTDALTMTSITASGADDQAVRFRENVDATLTAATAADCDVGIFSGPGSTVTYGGVTVENVGTQVADGPGDVRPWTAS</sequence>
<dbReference type="RefSeq" id="WP_256531304.1">
    <property type="nucleotide sequence ID" value="NZ_CP101824.1"/>
</dbReference>
<dbReference type="GeneID" id="73904031"/>
<name>A0ABD5NP54_9EURY</name>
<feature type="domain" description="Rhamnogalacturonase A/B/Epimerase-like pectate lyase" evidence="1">
    <location>
        <begin position="53"/>
        <end position="162"/>
    </location>
</feature>
<dbReference type="Gene3D" id="2.160.20.10">
    <property type="entry name" value="Single-stranded right-handed beta-helix, Pectin lyase-like"/>
    <property type="match status" value="1"/>
</dbReference>
<proteinExistence type="predicted"/>
<dbReference type="GO" id="GO:0016787">
    <property type="term" value="F:hydrolase activity"/>
    <property type="evidence" value="ECO:0007669"/>
    <property type="project" value="UniProtKB-KW"/>
</dbReference>
<dbReference type="EMBL" id="JBHSAQ010000003">
    <property type="protein sequence ID" value="MFC3958349.1"/>
    <property type="molecule type" value="Genomic_DNA"/>
</dbReference>
<evidence type="ECO:0000313" key="2">
    <source>
        <dbReference type="EMBL" id="MFC3958349.1"/>
    </source>
</evidence>
<dbReference type="InterPro" id="IPR012334">
    <property type="entry name" value="Pectin_lyas_fold"/>
</dbReference>
<reference evidence="2 3" key="1">
    <citation type="journal article" date="2019" name="Int. J. Syst. Evol. Microbiol.">
        <title>The Global Catalogue of Microorganisms (GCM) 10K type strain sequencing project: providing services to taxonomists for standard genome sequencing and annotation.</title>
        <authorList>
            <consortium name="The Broad Institute Genomics Platform"/>
            <consortium name="The Broad Institute Genome Sequencing Center for Infectious Disease"/>
            <person name="Wu L."/>
            <person name="Ma J."/>
        </authorList>
    </citation>
    <scope>NUCLEOTIDE SEQUENCE [LARGE SCALE GENOMIC DNA]</scope>
    <source>
        <strain evidence="2 3">IBRC-M 10256</strain>
    </source>
</reference>
<dbReference type="SUPFAM" id="SSF51126">
    <property type="entry name" value="Pectin lyase-like"/>
    <property type="match status" value="1"/>
</dbReference>
<keyword evidence="3" id="KW-1185">Reference proteome</keyword>
<organism evidence="2 3">
    <name type="scientific">Halovivax cerinus</name>
    <dbReference type="NCBI Taxonomy" id="1487865"/>
    <lineage>
        <taxon>Archaea</taxon>
        <taxon>Methanobacteriati</taxon>
        <taxon>Methanobacteriota</taxon>
        <taxon>Stenosarchaea group</taxon>
        <taxon>Halobacteria</taxon>
        <taxon>Halobacteriales</taxon>
        <taxon>Natrialbaceae</taxon>
        <taxon>Halovivax</taxon>
    </lineage>
</organism>
<dbReference type="PROSITE" id="PS51257">
    <property type="entry name" value="PROKAR_LIPOPROTEIN"/>
    <property type="match status" value="1"/>
</dbReference>
<dbReference type="InterPro" id="IPR011050">
    <property type="entry name" value="Pectin_lyase_fold/virulence"/>
</dbReference>
<dbReference type="Proteomes" id="UP001595846">
    <property type="component" value="Unassembled WGS sequence"/>
</dbReference>
<accession>A0ABD5NP54</accession>
<dbReference type="AlphaFoldDB" id="A0ABD5NP54"/>
<evidence type="ECO:0000259" key="1">
    <source>
        <dbReference type="Pfam" id="PF12708"/>
    </source>
</evidence>
<evidence type="ECO:0000313" key="3">
    <source>
        <dbReference type="Proteomes" id="UP001595846"/>
    </source>
</evidence>
<keyword evidence="2" id="KW-0378">Hydrolase</keyword>
<dbReference type="Pfam" id="PF12708">
    <property type="entry name" value="Pect-lyase_RHGA_epim"/>
    <property type="match status" value="1"/>
</dbReference>
<comment type="caution">
    <text evidence="2">The sequence shown here is derived from an EMBL/GenBank/DDBJ whole genome shotgun (WGS) entry which is preliminary data.</text>
</comment>
<protein>
    <submittedName>
        <fullName evidence="2">Glycoside hydrolase family 55 protein</fullName>
    </submittedName>
</protein>
<dbReference type="InterPro" id="IPR024535">
    <property type="entry name" value="RHGA/B-epi-like_pectate_lyase"/>
</dbReference>